<evidence type="ECO:0000256" key="8">
    <source>
        <dbReference type="SAM" id="MobiDB-lite"/>
    </source>
</evidence>
<dbReference type="Pfam" id="PF08352">
    <property type="entry name" value="oligo_HPY"/>
    <property type="match status" value="1"/>
</dbReference>
<feature type="region of interest" description="Disordered" evidence="8">
    <location>
        <begin position="319"/>
        <end position="347"/>
    </location>
</feature>
<dbReference type="PROSITE" id="PS00211">
    <property type="entry name" value="ABC_TRANSPORTER_1"/>
    <property type="match status" value="1"/>
</dbReference>
<feature type="domain" description="ABC transporter" evidence="9">
    <location>
        <begin position="14"/>
        <end position="265"/>
    </location>
</feature>
<dbReference type="EMBL" id="JAOZYC010000137">
    <property type="protein sequence ID" value="MEB8340864.1"/>
    <property type="molecule type" value="Genomic_DNA"/>
</dbReference>
<evidence type="ECO:0000256" key="1">
    <source>
        <dbReference type="ARBA" id="ARBA00004202"/>
    </source>
</evidence>
<keyword evidence="7" id="KW-0472">Membrane</keyword>
<keyword evidence="11" id="KW-1185">Reference proteome</keyword>
<comment type="subcellular location">
    <subcellularLocation>
        <location evidence="1">Cell membrane</location>
        <topology evidence="1">Peripheral membrane protein</topology>
    </subcellularLocation>
</comment>
<dbReference type="InterPro" id="IPR013563">
    <property type="entry name" value="Oligopep_ABC_C"/>
</dbReference>
<evidence type="ECO:0000256" key="6">
    <source>
        <dbReference type="ARBA" id="ARBA00022840"/>
    </source>
</evidence>
<dbReference type="SUPFAM" id="SSF52540">
    <property type="entry name" value="P-loop containing nucleoside triphosphate hydrolases"/>
    <property type="match status" value="1"/>
</dbReference>
<comment type="similarity">
    <text evidence="2">Belongs to the ABC transporter superfamily.</text>
</comment>
<organism evidence="10 11">
    <name type="scientific">Streptomyces endophyticus</name>
    <dbReference type="NCBI Taxonomy" id="714166"/>
    <lineage>
        <taxon>Bacteria</taxon>
        <taxon>Bacillati</taxon>
        <taxon>Actinomycetota</taxon>
        <taxon>Actinomycetes</taxon>
        <taxon>Kitasatosporales</taxon>
        <taxon>Streptomycetaceae</taxon>
        <taxon>Streptomyces</taxon>
    </lineage>
</organism>
<dbReference type="Gene3D" id="3.40.50.300">
    <property type="entry name" value="P-loop containing nucleotide triphosphate hydrolases"/>
    <property type="match status" value="1"/>
</dbReference>
<sequence length="347" mass="37098">MTATDTVEHTAPLLEVTDLTVEFDTQGGTLRAVDEVSWALHRGKTLVVLGESGSGKSVSTQAITGILDTPPGRVRAGSALFDGQDLIAIPEKQRRRIIGSRISLVFQDALSALNPVHTVGRQIAELYQVHRGMSRKDAMRRAADMLDRVGIPTARARVRDYPHEFSGGMRQRVMIAMALALGPEVLIADEPTTALDVTVQAQILELLEEIQQDSDMGVVLITHDLGVAAEIADDLVIMYAGRVIESGPTPLVLGDPAHPYTQGLLRSMPSSEMKGLELPAIPGTPPNMLRLPTGCPFRPRCPKAIDLCATERPALRALSSGGPRKTACHLADTLDTTETPSLAGGAS</sequence>
<keyword evidence="5" id="KW-0547">Nucleotide-binding</keyword>
<protein>
    <submittedName>
        <fullName evidence="10">ABC transporter ATP-binding protein</fullName>
    </submittedName>
</protein>
<comment type="caution">
    <text evidence="10">The sequence shown here is derived from an EMBL/GenBank/DDBJ whole genome shotgun (WGS) entry which is preliminary data.</text>
</comment>
<dbReference type="Pfam" id="PF00005">
    <property type="entry name" value="ABC_tran"/>
    <property type="match status" value="1"/>
</dbReference>
<evidence type="ECO:0000256" key="2">
    <source>
        <dbReference type="ARBA" id="ARBA00005417"/>
    </source>
</evidence>
<dbReference type="InterPro" id="IPR017871">
    <property type="entry name" value="ABC_transporter-like_CS"/>
</dbReference>
<gene>
    <name evidence="10" type="ORF">OKJ99_25520</name>
</gene>
<accession>A0ABU6FAK6</accession>
<evidence type="ECO:0000256" key="7">
    <source>
        <dbReference type="ARBA" id="ARBA00023136"/>
    </source>
</evidence>
<evidence type="ECO:0000256" key="3">
    <source>
        <dbReference type="ARBA" id="ARBA00022448"/>
    </source>
</evidence>
<dbReference type="InterPro" id="IPR003439">
    <property type="entry name" value="ABC_transporter-like_ATP-bd"/>
</dbReference>
<dbReference type="GO" id="GO:0005524">
    <property type="term" value="F:ATP binding"/>
    <property type="evidence" value="ECO:0007669"/>
    <property type="project" value="UniProtKB-KW"/>
</dbReference>
<dbReference type="RefSeq" id="WP_326019844.1">
    <property type="nucleotide sequence ID" value="NZ_JAOZYC010000137.1"/>
</dbReference>
<evidence type="ECO:0000313" key="11">
    <source>
        <dbReference type="Proteomes" id="UP001354931"/>
    </source>
</evidence>
<dbReference type="InterPro" id="IPR003593">
    <property type="entry name" value="AAA+_ATPase"/>
</dbReference>
<evidence type="ECO:0000256" key="4">
    <source>
        <dbReference type="ARBA" id="ARBA00022475"/>
    </source>
</evidence>
<keyword evidence="6 10" id="KW-0067">ATP-binding</keyword>
<proteinExistence type="inferred from homology"/>
<keyword evidence="4" id="KW-1003">Cell membrane</keyword>
<reference evidence="10 11" key="1">
    <citation type="submission" date="2022-10" db="EMBL/GenBank/DDBJ databases">
        <authorList>
            <person name="Xie J."/>
            <person name="Shen N."/>
        </authorList>
    </citation>
    <scope>NUCLEOTIDE SEQUENCE [LARGE SCALE GENOMIC DNA]</scope>
    <source>
        <strain evidence="10 11">YIM65594</strain>
    </source>
</reference>
<dbReference type="CDD" id="cd03257">
    <property type="entry name" value="ABC_NikE_OppD_transporters"/>
    <property type="match status" value="1"/>
</dbReference>
<dbReference type="Proteomes" id="UP001354931">
    <property type="component" value="Unassembled WGS sequence"/>
</dbReference>
<dbReference type="InterPro" id="IPR050388">
    <property type="entry name" value="ABC_Ni/Peptide_Import"/>
</dbReference>
<dbReference type="NCBIfam" id="TIGR01727">
    <property type="entry name" value="oligo_HPY"/>
    <property type="match status" value="1"/>
</dbReference>
<dbReference type="SMART" id="SM00382">
    <property type="entry name" value="AAA"/>
    <property type="match status" value="1"/>
</dbReference>
<dbReference type="InterPro" id="IPR027417">
    <property type="entry name" value="P-loop_NTPase"/>
</dbReference>
<name>A0ABU6FAK6_9ACTN</name>
<dbReference type="PANTHER" id="PTHR43297">
    <property type="entry name" value="OLIGOPEPTIDE TRANSPORT ATP-BINDING PROTEIN APPD"/>
    <property type="match status" value="1"/>
</dbReference>
<evidence type="ECO:0000259" key="9">
    <source>
        <dbReference type="PROSITE" id="PS50893"/>
    </source>
</evidence>
<dbReference type="PROSITE" id="PS50893">
    <property type="entry name" value="ABC_TRANSPORTER_2"/>
    <property type="match status" value="1"/>
</dbReference>
<evidence type="ECO:0000313" key="10">
    <source>
        <dbReference type="EMBL" id="MEB8340864.1"/>
    </source>
</evidence>
<dbReference type="PANTHER" id="PTHR43297:SF2">
    <property type="entry name" value="DIPEPTIDE TRANSPORT ATP-BINDING PROTEIN DPPD"/>
    <property type="match status" value="1"/>
</dbReference>
<evidence type="ECO:0000256" key="5">
    <source>
        <dbReference type="ARBA" id="ARBA00022741"/>
    </source>
</evidence>
<keyword evidence="3" id="KW-0813">Transport</keyword>